<keyword evidence="2" id="KW-1185">Reference proteome</keyword>
<gene>
    <name evidence="1" type="ORF">BpHYR1_040162</name>
</gene>
<evidence type="ECO:0000313" key="1">
    <source>
        <dbReference type="EMBL" id="RNA35929.1"/>
    </source>
</evidence>
<sequence length="67" mass="8132">MCRDSLNIFFTRKEKLNAFPRAVFPRSRNSVEKSIYRDFELNDLPVFRKTITFFISCRSFTKFKRQS</sequence>
<protein>
    <submittedName>
        <fullName evidence="1">Uncharacterized protein</fullName>
    </submittedName>
</protein>
<dbReference type="AlphaFoldDB" id="A0A3M7SJN0"/>
<evidence type="ECO:0000313" key="2">
    <source>
        <dbReference type="Proteomes" id="UP000276133"/>
    </source>
</evidence>
<name>A0A3M7SJN0_BRAPC</name>
<dbReference type="Proteomes" id="UP000276133">
    <property type="component" value="Unassembled WGS sequence"/>
</dbReference>
<accession>A0A3M7SJN0</accession>
<proteinExistence type="predicted"/>
<comment type="caution">
    <text evidence="1">The sequence shown here is derived from an EMBL/GenBank/DDBJ whole genome shotgun (WGS) entry which is preliminary data.</text>
</comment>
<organism evidence="1 2">
    <name type="scientific">Brachionus plicatilis</name>
    <name type="common">Marine rotifer</name>
    <name type="synonym">Brachionus muelleri</name>
    <dbReference type="NCBI Taxonomy" id="10195"/>
    <lineage>
        <taxon>Eukaryota</taxon>
        <taxon>Metazoa</taxon>
        <taxon>Spiralia</taxon>
        <taxon>Gnathifera</taxon>
        <taxon>Rotifera</taxon>
        <taxon>Eurotatoria</taxon>
        <taxon>Monogononta</taxon>
        <taxon>Pseudotrocha</taxon>
        <taxon>Ploima</taxon>
        <taxon>Brachionidae</taxon>
        <taxon>Brachionus</taxon>
    </lineage>
</organism>
<reference evidence="1 2" key="1">
    <citation type="journal article" date="2018" name="Sci. Rep.">
        <title>Genomic signatures of local adaptation to the degree of environmental predictability in rotifers.</title>
        <authorList>
            <person name="Franch-Gras L."/>
            <person name="Hahn C."/>
            <person name="Garcia-Roger E.M."/>
            <person name="Carmona M.J."/>
            <person name="Serra M."/>
            <person name="Gomez A."/>
        </authorList>
    </citation>
    <scope>NUCLEOTIDE SEQUENCE [LARGE SCALE GENOMIC DNA]</scope>
    <source>
        <strain evidence="1">HYR1</strain>
    </source>
</reference>
<dbReference type="EMBL" id="REGN01001271">
    <property type="protein sequence ID" value="RNA35929.1"/>
    <property type="molecule type" value="Genomic_DNA"/>
</dbReference>